<dbReference type="RefSeq" id="WP_305998058.1">
    <property type="nucleotide sequence ID" value="NZ_JASNFN010000001.1"/>
</dbReference>
<dbReference type="Proteomes" id="UP001233673">
    <property type="component" value="Unassembled WGS sequence"/>
</dbReference>
<evidence type="ECO:0000313" key="2">
    <source>
        <dbReference type="Proteomes" id="UP001233673"/>
    </source>
</evidence>
<protein>
    <submittedName>
        <fullName evidence="1">Uncharacterized protein</fullName>
    </submittedName>
</protein>
<reference evidence="2" key="1">
    <citation type="submission" date="2023-05" db="EMBL/GenBank/DDBJ databases">
        <title>Draft genome of Pseudofrankia sp. BMG5.37.</title>
        <authorList>
            <person name="Gtari M."/>
            <person name="Ghodhbane F."/>
            <person name="Sbissi I."/>
        </authorList>
    </citation>
    <scope>NUCLEOTIDE SEQUENCE [LARGE SCALE GENOMIC DNA]</scope>
    <source>
        <strain evidence="2">BMG 814</strain>
    </source>
</reference>
<sequence length="73" mass="7841">MHATASPVRKPSCHAPEAADDGLALLSELMVDEPAAAPPAPRPPHPGWTARVQEWTHRASAWGEGPQGAWRAW</sequence>
<dbReference type="EMBL" id="JASNFN010000001">
    <property type="protein sequence ID" value="MDP5181296.1"/>
    <property type="molecule type" value="Genomic_DNA"/>
</dbReference>
<comment type="caution">
    <text evidence="1">The sequence shown here is derived from an EMBL/GenBank/DDBJ whole genome shotgun (WGS) entry which is preliminary data.</text>
</comment>
<name>A0ABT9I6U9_9ACTN</name>
<evidence type="ECO:0000313" key="1">
    <source>
        <dbReference type="EMBL" id="MDP5181296.1"/>
    </source>
</evidence>
<proteinExistence type="predicted"/>
<keyword evidence="2" id="KW-1185">Reference proteome</keyword>
<gene>
    <name evidence="1" type="ORF">QOZ88_01480</name>
</gene>
<organism evidence="1 2">
    <name type="scientific">Blastococcus carthaginiensis</name>
    <dbReference type="NCBI Taxonomy" id="3050034"/>
    <lineage>
        <taxon>Bacteria</taxon>
        <taxon>Bacillati</taxon>
        <taxon>Actinomycetota</taxon>
        <taxon>Actinomycetes</taxon>
        <taxon>Geodermatophilales</taxon>
        <taxon>Geodermatophilaceae</taxon>
        <taxon>Blastococcus</taxon>
    </lineage>
</organism>
<accession>A0ABT9I6U9</accession>